<protein>
    <submittedName>
        <fullName evidence="1">Uncharacterized protein</fullName>
    </submittedName>
</protein>
<dbReference type="RefSeq" id="WP_269883926.1">
    <property type="nucleotide sequence ID" value="NZ_JAQAGZ010000017.1"/>
</dbReference>
<proteinExistence type="predicted"/>
<name>A0ABT4QEU8_9BACL</name>
<gene>
    <name evidence="1" type="ORF">O9H85_23885</name>
</gene>
<dbReference type="Proteomes" id="UP001527882">
    <property type="component" value="Unassembled WGS sequence"/>
</dbReference>
<accession>A0ABT4QEU8</accession>
<dbReference type="EMBL" id="JAQAGZ010000017">
    <property type="protein sequence ID" value="MCZ8515396.1"/>
    <property type="molecule type" value="Genomic_DNA"/>
</dbReference>
<evidence type="ECO:0000313" key="2">
    <source>
        <dbReference type="Proteomes" id="UP001527882"/>
    </source>
</evidence>
<sequence>MNKNDILKEINSIRDHHRDLEKSIDLLYKIQLNRGPLIEVMTIIKHERPCLYGYIKNRLNSKRGFSLLFDLSVNYELAKQRLSV</sequence>
<reference evidence="1 2" key="1">
    <citation type="submission" date="2022-12" db="EMBL/GenBank/DDBJ databases">
        <title>Draft genome sequence of Paenibacillus sp. dW9.</title>
        <authorList>
            <person name="Choi E.-W."/>
            <person name="Kim D.-U."/>
        </authorList>
    </citation>
    <scope>NUCLEOTIDE SEQUENCE [LARGE SCALE GENOMIC DNA]</scope>
    <source>
        <strain evidence="2">dW9</strain>
    </source>
</reference>
<keyword evidence="2" id="KW-1185">Reference proteome</keyword>
<comment type="caution">
    <text evidence="1">The sequence shown here is derived from an EMBL/GenBank/DDBJ whole genome shotgun (WGS) entry which is preliminary data.</text>
</comment>
<evidence type="ECO:0000313" key="1">
    <source>
        <dbReference type="EMBL" id="MCZ8515396.1"/>
    </source>
</evidence>
<organism evidence="1 2">
    <name type="scientific">Paenibacillus gyeongsangnamensis</name>
    <dbReference type="NCBI Taxonomy" id="3388067"/>
    <lineage>
        <taxon>Bacteria</taxon>
        <taxon>Bacillati</taxon>
        <taxon>Bacillota</taxon>
        <taxon>Bacilli</taxon>
        <taxon>Bacillales</taxon>
        <taxon>Paenibacillaceae</taxon>
        <taxon>Paenibacillus</taxon>
    </lineage>
</organism>